<dbReference type="GO" id="GO:0005737">
    <property type="term" value="C:cytoplasm"/>
    <property type="evidence" value="ECO:0007669"/>
    <property type="project" value="TreeGrafter"/>
</dbReference>
<evidence type="ECO:0000259" key="7">
    <source>
        <dbReference type="PROSITE" id="PS50089"/>
    </source>
</evidence>
<accession>A0A8X7VK22</accession>
<dbReference type="GO" id="GO:0016567">
    <property type="term" value="P:protein ubiquitination"/>
    <property type="evidence" value="ECO:0007669"/>
    <property type="project" value="TreeGrafter"/>
</dbReference>
<feature type="domain" description="RING-type" evidence="7">
    <location>
        <begin position="78"/>
        <end position="123"/>
    </location>
</feature>
<gene>
    <name evidence="8" type="ORF">Bca52824_023887</name>
</gene>
<dbReference type="AlphaFoldDB" id="A0A8X7VK22"/>
<dbReference type="OrthoDB" id="1049337at2759"/>
<protein>
    <recommendedName>
        <fullName evidence="2">RING-type E3 ubiquitin transferase</fullName>
        <ecNumber evidence="2">2.3.2.27</ecNumber>
    </recommendedName>
</protein>
<dbReference type="InterPro" id="IPR013083">
    <property type="entry name" value="Znf_RING/FYVE/PHD"/>
</dbReference>
<dbReference type="Gene3D" id="3.30.40.10">
    <property type="entry name" value="Zinc/RING finger domain, C3HC4 (zinc finger)"/>
    <property type="match status" value="1"/>
</dbReference>
<evidence type="ECO:0000256" key="6">
    <source>
        <dbReference type="PROSITE-ProRule" id="PRU00175"/>
    </source>
</evidence>
<proteinExistence type="predicted"/>
<keyword evidence="4 6" id="KW-0863">Zinc-finger</keyword>
<evidence type="ECO:0000256" key="3">
    <source>
        <dbReference type="ARBA" id="ARBA00022723"/>
    </source>
</evidence>
<evidence type="ECO:0000256" key="5">
    <source>
        <dbReference type="ARBA" id="ARBA00022833"/>
    </source>
</evidence>
<dbReference type="EC" id="2.3.2.27" evidence="2"/>
<evidence type="ECO:0000313" key="8">
    <source>
        <dbReference type="EMBL" id="KAG2312330.1"/>
    </source>
</evidence>
<dbReference type="InterPro" id="IPR001841">
    <property type="entry name" value="Znf_RING"/>
</dbReference>
<keyword evidence="3" id="KW-0479">Metal-binding</keyword>
<keyword evidence="5" id="KW-0862">Zinc</keyword>
<reference evidence="8 9" key="1">
    <citation type="submission" date="2020-02" db="EMBL/GenBank/DDBJ databases">
        <authorList>
            <person name="Ma Q."/>
            <person name="Huang Y."/>
            <person name="Song X."/>
            <person name="Pei D."/>
        </authorList>
    </citation>
    <scope>NUCLEOTIDE SEQUENCE [LARGE SCALE GENOMIC DNA]</scope>
    <source>
        <strain evidence="8">Sxm20200214</strain>
        <tissue evidence="8">Leaf</tissue>
    </source>
</reference>
<dbReference type="Proteomes" id="UP000886595">
    <property type="component" value="Unassembled WGS sequence"/>
</dbReference>
<dbReference type="SMART" id="SM00184">
    <property type="entry name" value="RING"/>
    <property type="match status" value="1"/>
</dbReference>
<comment type="caution">
    <text evidence="8">The sequence shown here is derived from an EMBL/GenBank/DDBJ whole genome shotgun (WGS) entry which is preliminary data.</text>
</comment>
<evidence type="ECO:0000256" key="4">
    <source>
        <dbReference type="ARBA" id="ARBA00022771"/>
    </source>
</evidence>
<evidence type="ECO:0000256" key="2">
    <source>
        <dbReference type="ARBA" id="ARBA00012483"/>
    </source>
</evidence>
<dbReference type="PANTHER" id="PTHR15710">
    <property type="entry name" value="E3 UBIQUITIN-PROTEIN LIGASE PRAJA"/>
    <property type="match status" value="1"/>
</dbReference>
<keyword evidence="9" id="KW-1185">Reference proteome</keyword>
<dbReference type="PROSITE" id="PS50089">
    <property type="entry name" value="ZF_RING_2"/>
    <property type="match status" value="1"/>
</dbReference>
<dbReference type="Pfam" id="PF13639">
    <property type="entry name" value="zf-RING_2"/>
    <property type="match status" value="1"/>
</dbReference>
<comment type="catalytic activity">
    <reaction evidence="1">
        <text>S-ubiquitinyl-[E2 ubiquitin-conjugating enzyme]-L-cysteine + [acceptor protein]-L-lysine = [E2 ubiquitin-conjugating enzyme]-L-cysteine + N(6)-ubiquitinyl-[acceptor protein]-L-lysine.</text>
        <dbReference type="EC" id="2.3.2.27"/>
    </reaction>
</comment>
<sequence length="130" mass="14652">MLTLSVRYLTAANDLTFGLNRFILTISVTITYQNIVVVVSDPPLPDEGSSLKITRVVLLGKMGGEEIKSLKMEKTESCLICLYDLSGFSSSKRGAATRMNCSHIFHCRCLLKWLQRKNTCPLCWTVLYDR</sequence>
<dbReference type="EMBL" id="JAAMPC010000005">
    <property type="protein sequence ID" value="KAG2312330.1"/>
    <property type="molecule type" value="Genomic_DNA"/>
</dbReference>
<name>A0A8X7VK22_BRACI</name>
<evidence type="ECO:0000256" key="1">
    <source>
        <dbReference type="ARBA" id="ARBA00000900"/>
    </source>
</evidence>
<dbReference type="GO" id="GO:0061630">
    <property type="term" value="F:ubiquitin protein ligase activity"/>
    <property type="evidence" value="ECO:0007669"/>
    <property type="project" value="UniProtKB-EC"/>
</dbReference>
<dbReference type="SUPFAM" id="SSF57850">
    <property type="entry name" value="RING/U-box"/>
    <property type="match status" value="1"/>
</dbReference>
<dbReference type="PANTHER" id="PTHR15710:SF194">
    <property type="entry name" value="RING_U-BOX SUPERFAMILY PROTEIN"/>
    <property type="match status" value="1"/>
</dbReference>
<dbReference type="GO" id="GO:0008270">
    <property type="term" value="F:zinc ion binding"/>
    <property type="evidence" value="ECO:0007669"/>
    <property type="project" value="UniProtKB-KW"/>
</dbReference>
<evidence type="ECO:0000313" key="9">
    <source>
        <dbReference type="Proteomes" id="UP000886595"/>
    </source>
</evidence>
<organism evidence="8 9">
    <name type="scientific">Brassica carinata</name>
    <name type="common">Ethiopian mustard</name>
    <name type="synonym">Abyssinian cabbage</name>
    <dbReference type="NCBI Taxonomy" id="52824"/>
    <lineage>
        <taxon>Eukaryota</taxon>
        <taxon>Viridiplantae</taxon>
        <taxon>Streptophyta</taxon>
        <taxon>Embryophyta</taxon>
        <taxon>Tracheophyta</taxon>
        <taxon>Spermatophyta</taxon>
        <taxon>Magnoliopsida</taxon>
        <taxon>eudicotyledons</taxon>
        <taxon>Gunneridae</taxon>
        <taxon>Pentapetalae</taxon>
        <taxon>rosids</taxon>
        <taxon>malvids</taxon>
        <taxon>Brassicales</taxon>
        <taxon>Brassicaceae</taxon>
        <taxon>Brassiceae</taxon>
        <taxon>Brassica</taxon>
    </lineage>
</organism>